<dbReference type="InterPro" id="IPR009526">
    <property type="entry name" value="DUF1146"/>
</dbReference>
<feature type="transmembrane region" description="Helical" evidence="1">
    <location>
        <begin position="12"/>
        <end position="32"/>
    </location>
</feature>
<protein>
    <submittedName>
        <fullName evidence="2">DUF1146 domain-containing protein</fullName>
    </submittedName>
</protein>
<evidence type="ECO:0000313" key="2">
    <source>
        <dbReference type="EMBL" id="THF73139.1"/>
    </source>
</evidence>
<keyword evidence="1" id="KW-0812">Transmembrane</keyword>
<dbReference type="Proteomes" id="UP000310636">
    <property type="component" value="Unassembled WGS sequence"/>
</dbReference>
<dbReference type="EMBL" id="SSOB01000062">
    <property type="protein sequence ID" value="THF73139.1"/>
    <property type="molecule type" value="Genomic_DNA"/>
</dbReference>
<organism evidence="2 3">
    <name type="scientific">Cohnella fermenti</name>
    <dbReference type="NCBI Taxonomy" id="2565925"/>
    <lineage>
        <taxon>Bacteria</taxon>
        <taxon>Bacillati</taxon>
        <taxon>Bacillota</taxon>
        <taxon>Bacilli</taxon>
        <taxon>Bacillales</taxon>
        <taxon>Paenibacillaceae</taxon>
        <taxon>Cohnella</taxon>
    </lineage>
</organism>
<reference evidence="2 3" key="1">
    <citation type="submission" date="2019-04" db="EMBL/GenBank/DDBJ databases">
        <title>Cohnella sp. nov. isolated from preserved vegetables.</title>
        <authorList>
            <person name="Lin S.-Y."/>
            <person name="Hung M.-H."/>
            <person name="Young C.-C."/>
        </authorList>
    </citation>
    <scope>NUCLEOTIDE SEQUENCE [LARGE SCALE GENOMIC DNA]</scope>
    <source>
        <strain evidence="2 3">CC-MHH1044</strain>
    </source>
</reference>
<keyword evidence="1" id="KW-0472">Membrane</keyword>
<evidence type="ECO:0000313" key="3">
    <source>
        <dbReference type="Proteomes" id="UP000310636"/>
    </source>
</evidence>
<dbReference type="Pfam" id="PF06612">
    <property type="entry name" value="DUF1146"/>
    <property type="match status" value="1"/>
</dbReference>
<comment type="caution">
    <text evidence="2">The sequence shown here is derived from an EMBL/GenBank/DDBJ whole genome shotgun (WGS) entry which is preliminary data.</text>
</comment>
<name>A0A4S4BFL9_9BACL</name>
<keyword evidence="3" id="KW-1185">Reference proteome</keyword>
<sequence length="85" mass="9670">MNEEQLYQSVGWNGLFSMFVTLGLVVVAWVALREVRWEKLVKHPLGPGAQILKLLLAVAIGHQLAAFLLDYWNWTSSLKWLFGSN</sequence>
<accession>A0A4S4BFL9</accession>
<evidence type="ECO:0000256" key="1">
    <source>
        <dbReference type="SAM" id="Phobius"/>
    </source>
</evidence>
<dbReference type="RefSeq" id="WP_136373629.1">
    <property type="nucleotide sequence ID" value="NZ_SSOB01000062.1"/>
</dbReference>
<feature type="transmembrane region" description="Helical" evidence="1">
    <location>
        <begin position="52"/>
        <end position="72"/>
    </location>
</feature>
<dbReference type="OrthoDB" id="1651016at2"/>
<dbReference type="AlphaFoldDB" id="A0A4S4BFL9"/>
<gene>
    <name evidence="2" type="ORF">E6C55_30535</name>
</gene>
<proteinExistence type="predicted"/>
<keyword evidence="1" id="KW-1133">Transmembrane helix</keyword>